<organism evidence="2 3">
    <name type="scientific">Zalophus californianus</name>
    <name type="common">California sealion</name>
    <dbReference type="NCBI Taxonomy" id="9704"/>
    <lineage>
        <taxon>Eukaryota</taxon>
        <taxon>Metazoa</taxon>
        <taxon>Chordata</taxon>
        <taxon>Craniata</taxon>
        <taxon>Vertebrata</taxon>
        <taxon>Euteleostomi</taxon>
        <taxon>Mammalia</taxon>
        <taxon>Eutheria</taxon>
        <taxon>Laurasiatheria</taxon>
        <taxon>Carnivora</taxon>
        <taxon>Caniformia</taxon>
        <taxon>Pinnipedia</taxon>
        <taxon>Otariidae</taxon>
        <taxon>Zalophus</taxon>
    </lineage>
</organism>
<gene>
    <name evidence="3" type="primary">LOC118356049</name>
</gene>
<dbReference type="AlphaFoldDB" id="A0A6P9F9L7"/>
<evidence type="ECO:0000313" key="2">
    <source>
        <dbReference type="Proteomes" id="UP000515165"/>
    </source>
</evidence>
<feature type="region of interest" description="Disordered" evidence="1">
    <location>
        <begin position="294"/>
        <end position="328"/>
    </location>
</feature>
<reference evidence="3" key="1">
    <citation type="submission" date="2025-08" db="UniProtKB">
        <authorList>
            <consortium name="RefSeq"/>
        </authorList>
    </citation>
    <scope>IDENTIFICATION</scope>
    <source>
        <tissue evidence="3">Blood</tissue>
    </source>
</reference>
<dbReference type="KEGG" id="zca:118356049"/>
<accession>A0A6P9F9L7</accession>
<feature type="region of interest" description="Disordered" evidence="1">
    <location>
        <begin position="1"/>
        <end position="22"/>
    </location>
</feature>
<feature type="compositionally biased region" description="Pro residues" evidence="1">
    <location>
        <begin position="317"/>
        <end position="328"/>
    </location>
</feature>
<feature type="compositionally biased region" description="Low complexity" evidence="1">
    <location>
        <begin position="176"/>
        <end position="188"/>
    </location>
</feature>
<evidence type="ECO:0000256" key="1">
    <source>
        <dbReference type="SAM" id="MobiDB-lite"/>
    </source>
</evidence>
<dbReference type="RefSeq" id="XP_035578443.1">
    <property type="nucleotide sequence ID" value="XM_035722550.1"/>
</dbReference>
<feature type="region of interest" description="Disordered" evidence="1">
    <location>
        <begin position="81"/>
        <end position="204"/>
    </location>
</feature>
<keyword evidence="2" id="KW-1185">Reference proteome</keyword>
<evidence type="ECO:0000313" key="3">
    <source>
        <dbReference type="RefSeq" id="XP_035578443.1"/>
    </source>
</evidence>
<sequence>MNRKLQGQRMGSAGVPRSPPPKRFISFLLAEPKLSSSVPHRLKAPPAALELKLRLEPERRALRSTEKRAALETDLLMERHRGQGAAAPAALSSLQEEGPGPVSSKVTGAQLRGRGGRKGGQGEGRRKGNLWPDPAPLAVPALLAGTEQGGHPGCGRHRAGRKCAEQVPKRARADLAAWRRPSSSPAPGARRRPPTHPALPSHQCRQNSRSFLNSRCRLHGRPHGLTQGFTNSTVSMQSGKWGGDRPSLAGCSAVHACVRGCTCERTCLYKDPPPRLLSPCLSLSRDCSAVLNLPSREAGPRGLPEVTPTESKGPLLPRSPTPPPLFVG</sequence>
<dbReference type="Proteomes" id="UP000515165">
    <property type="component" value="Chromosome 1"/>
</dbReference>
<protein>
    <submittedName>
        <fullName evidence="3">Uncharacterized protein LOC118356049</fullName>
    </submittedName>
</protein>
<feature type="compositionally biased region" description="Basic and acidic residues" evidence="1">
    <location>
        <begin position="162"/>
        <end position="173"/>
    </location>
</feature>
<proteinExistence type="predicted"/>
<dbReference type="GeneID" id="118356049"/>
<feature type="compositionally biased region" description="Low complexity" evidence="1">
    <location>
        <begin position="130"/>
        <end position="144"/>
    </location>
</feature>
<name>A0A6P9F9L7_ZALCA</name>